<protein>
    <recommendedName>
        <fullName evidence="5">DUF3047 family protein</fullName>
    </recommendedName>
</protein>
<dbReference type="InterPro" id="IPR006311">
    <property type="entry name" value="TAT_signal"/>
</dbReference>
<sequence>MNDQPLTRRHCLGLLAGAAATALPGCASRGTPPSTSATPPATPDVGHSRLLGASPRRPGHDIAPFSASVADGGLPAGWMPYRLRRDKPWTDYGTAHVHGRTVLRAQADRGATGLRCPVDLDTRERTQLRFSWCTDHVPARADVGDGDLDDCPARIVVAFDGDLQRLSLRDQIFYEQVELFTGQILPYATLMYVWDRHQPSEALVSYARTQRIRYLVVESGPGRCGEWLHYERDLEADYRRAFGEHPGRVTSVGVLTDSDDLGEPVNTWYGDISLSAR</sequence>
<accession>A0A318H3D7</accession>
<dbReference type="Proteomes" id="UP000247811">
    <property type="component" value="Unassembled WGS sequence"/>
</dbReference>
<dbReference type="InterPro" id="IPR021409">
    <property type="entry name" value="DUF3047"/>
</dbReference>
<keyword evidence="4" id="KW-1185">Reference proteome</keyword>
<evidence type="ECO:0008006" key="5">
    <source>
        <dbReference type="Google" id="ProtNLM"/>
    </source>
</evidence>
<gene>
    <name evidence="3" type="ORF">C7444_10325</name>
</gene>
<evidence type="ECO:0000256" key="1">
    <source>
        <dbReference type="SAM" id="MobiDB-lite"/>
    </source>
</evidence>
<dbReference type="Pfam" id="PF11249">
    <property type="entry name" value="DUF3047"/>
    <property type="match status" value="1"/>
</dbReference>
<organism evidence="3 4">
    <name type="scientific">Sphaerotilus hippei</name>
    <dbReference type="NCBI Taxonomy" id="744406"/>
    <lineage>
        <taxon>Bacteria</taxon>
        <taxon>Pseudomonadati</taxon>
        <taxon>Pseudomonadota</taxon>
        <taxon>Betaproteobacteria</taxon>
        <taxon>Burkholderiales</taxon>
        <taxon>Sphaerotilaceae</taxon>
        <taxon>Sphaerotilus</taxon>
    </lineage>
</organism>
<name>A0A318H3D7_9BURK</name>
<dbReference type="EMBL" id="QJJS01000003">
    <property type="protein sequence ID" value="PXW97934.1"/>
    <property type="molecule type" value="Genomic_DNA"/>
</dbReference>
<proteinExistence type="predicted"/>
<keyword evidence="2" id="KW-0732">Signal</keyword>
<dbReference type="OrthoDB" id="9775969at2"/>
<evidence type="ECO:0000313" key="3">
    <source>
        <dbReference type="EMBL" id="PXW97934.1"/>
    </source>
</evidence>
<dbReference type="PROSITE" id="PS51318">
    <property type="entry name" value="TAT"/>
    <property type="match status" value="1"/>
</dbReference>
<feature type="region of interest" description="Disordered" evidence="1">
    <location>
        <begin position="26"/>
        <end position="66"/>
    </location>
</feature>
<evidence type="ECO:0000313" key="4">
    <source>
        <dbReference type="Proteomes" id="UP000247811"/>
    </source>
</evidence>
<dbReference type="AlphaFoldDB" id="A0A318H3D7"/>
<feature type="chain" id="PRO_5016351590" description="DUF3047 family protein" evidence="2">
    <location>
        <begin position="28"/>
        <end position="277"/>
    </location>
</feature>
<reference evidence="3 4" key="1">
    <citation type="submission" date="2018-05" db="EMBL/GenBank/DDBJ databases">
        <title>Genomic Encyclopedia of Type Strains, Phase IV (KMG-IV): sequencing the most valuable type-strain genomes for metagenomic binning, comparative biology and taxonomic classification.</title>
        <authorList>
            <person name="Goeker M."/>
        </authorList>
    </citation>
    <scope>NUCLEOTIDE SEQUENCE [LARGE SCALE GENOMIC DNA]</scope>
    <source>
        <strain evidence="3 4">DSM 566</strain>
    </source>
</reference>
<dbReference type="RefSeq" id="WP_110399514.1">
    <property type="nucleotide sequence ID" value="NZ_QJJS01000003.1"/>
</dbReference>
<feature type="signal peptide" evidence="2">
    <location>
        <begin position="1"/>
        <end position="27"/>
    </location>
</feature>
<feature type="compositionally biased region" description="Low complexity" evidence="1">
    <location>
        <begin position="26"/>
        <end position="39"/>
    </location>
</feature>
<evidence type="ECO:0000256" key="2">
    <source>
        <dbReference type="SAM" id="SignalP"/>
    </source>
</evidence>
<comment type="caution">
    <text evidence="3">The sequence shown here is derived from an EMBL/GenBank/DDBJ whole genome shotgun (WGS) entry which is preliminary data.</text>
</comment>